<sequence length="311" mass="35755">MDDPKTRRVWATVITNLDYLPGLLTLAYSLQRVQSAYPLVALYTDAFPQAEGLPLLQARGIPYQRVEAVVPASSRRYEEDPRFNDTWTKLVAFTLWDEYDRVVLLDSDMLVRHNMDEIMDLPLDAPGTLHHRIFAASHACACNPMKKPHYPSHWIPSNCALTAQHPHPDKAQKEAPPSSAGVGMLNSGLLVINPGKPAWAMIEEALADADRIEAYNFPDQELLSDVFRARWVALPYVYNALKTLRLENAHAAIWKDECVKNVHYIFAHKPWHETREQRADLSEARKLNSWWWEVTDERKRQEMERGVVDDY</sequence>
<dbReference type="InterPro" id="IPR050587">
    <property type="entry name" value="GNT1/Glycosyltrans_8"/>
</dbReference>
<dbReference type="Proteomes" id="UP000184188">
    <property type="component" value="Unassembled WGS sequence"/>
</dbReference>
<name>A0A1L9S896_9EURO</name>
<dbReference type="EMBL" id="KV878352">
    <property type="protein sequence ID" value="OJJ43388.1"/>
    <property type="molecule type" value="Genomic_DNA"/>
</dbReference>
<dbReference type="PANTHER" id="PTHR11183">
    <property type="entry name" value="GLYCOGENIN SUBFAMILY MEMBER"/>
    <property type="match status" value="1"/>
</dbReference>
<dbReference type="AlphaFoldDB" id="A0A1L9S896"/>
<evidence type="ECO:0000313" key="1">
    <source>
        <dbReference type="EMBL" id="OJJ43388.1"/>
    </source>
</evidence>
<dbReference type="Pfam" id="PF01501">
    <property type="entry name" value="Glyco_transf_8"/>
    <property type="match status" value="1"/>
</dbReference>
<organism evidence="1 2">
    <name type="scientific">Penicilliopsis zonata CBS 506.65</name>
    <dbReference type="NCBI Taxonomy" id="1073090"/>
    <lineage>
        <taxon>Eukaryota</taxon>
        <taxon>Fungi</taxon>
        <taxon>Dikarya</taxon>
        <taxon>Ascomycota</taxon>
        <taxon>Pezizomycotina</taxon>
        <taxon>Eurotiomycetes</taxon>
        <taxon>Eurotiomycetidae</taxon>
        <taxon>Eurotiales</taxon>
        <taxon>Aspergillaceae</taxon>
        <taxon>Penicilliopsis</taxon>
    </lineage>
</organism>
<dbReference type="VEuPathDB" id="FungiDB:ASPZODRAFT_927639"/>
<dbReference type="SUPFAM" id="SSF53448">
    <property type="entry name" value="Nucleotide-diphospho-sugar transferases"/>
    <property type="match status" value="1"/>
</dbReference>
<dbReference type="InterPro" id="IPR002495">
    <property type="entry name" value="Glyco_trans_8"/>
</dbReference>
<dbReference type="InterPro" id="IPR029044">
    <property type="entry name" value="Nucleotide-diphossugar_trans"/>
</dbReference>
<evidence type="ECO:0000313" key="2">
    <source>
        <dbReference type="Proteomes" id="UP000184188"/>
    </source>
</evidence>
<gene>
    <name evidence="1" type="ORF">ASPZODRAFT_927639</name>
</gene>
<proteinExistence type="predicted"/>
<dbReference type="RefSeq" id="XP_022577898.1">
    <property type="nucleotide sequence ID" value="XM_022730453.1"/>
</dbReference>
<dbReference type="GeneID" id="34616917"/>
<dbReference type="STRING" id="1073090.A0A1L9S896"/>
<dbReference type="OrthoDB" id="2014201at2759"/>
<reference evidence="2" key="1">
    <citation type="journal article" date="2017" name="Genome Biol.">
        <title>Comparative genomics reveals high biological diversity and specific adaptations in the industrially and medically important fungal genus Aspergillus.</title>
        <authorList>
            <person name="de Vries R.P."/>
            <person name="Riley R."/>
            <person name="Wiebenga A."/>
            <person name="Aguilar-Osorio G."/>
            <person name="Amillis S."/>
            <person name="Uchima C.A."/>
            <person name="Anderluh G."/>
            <person name="Asadollahi M."/>
            <person name="Askin M."/>
            <person name="Barry K."/>
            <person name="Battaglia E."/>
            <person name="Bayram O."/>
            <person name="Benocci T."/>
            <person name="Braus-Stromeyer S.A."/>
            <person name="Caldana C."/>
            <person name="Canovas D."/>
            <person name="Cerqueira G.C."/>
            <person name="Chen F."/>
            <person name="Chen W."/>
            <person name="Choi C."/>
            <person name="Clum A."/>
            <person name="Dos Santos R.A."/>
            <person name="Damasio A.R."/>
            <person name="Diallinas G."/>
            <person name="Emri T."/>
            <person name="Fekete E."/>
            <person name="Flipphi M."/>
            <person name="Freyberg S."/>
            <person name="Gallo A."/>
            <person name="Gournas C."/>
            <person name="Habgood R."/>
            <person name="Hainaut M."/>
            <person name="Harispe M.L."/>
            <person name="Henrissat B."/>
            <person name="Hilden K.S."/>
            <person name="Hope R."/>
            <person name="Hossain A."/>
            <person name="Karabika E."/>
            <person name="Karaffa L."/>
            <person name="Karanyi Z."/>
            <person name="Krasevec N."/>
            <person name="Kuo A."/>
            <person name="Kusch H."/>
            <person name="LaButti K."/>
            <person name="Lagendijk E.L."/>
            <person name="Lapidus A."/>
            <person name="Levasseur A."/>
            <person name="Lindquist E."/>
            <person name="Lipzen A."/>
            <person name="Logrieco A.F."/>
            <person name="MacCabe A."/>
            <person name="Maekelae M.R."/>
            <person name="Malavazi I."/>
            <person name="Melin P."/>
            <person name="Meyer V."/>
            <person name="Mielnichuk N."/>
            <person name="Miskei M."/>
            <person name="Molnar A.P."/>
            <person name="Mule G."/>
            <person name="Ngan C.Y."/>
            <person name="Orejas M."/>
            <person name="Orosz E."/>
            <person name="Ouedraogo J.P."/>
            <person name="Overkamp K.M."/>
            <person name="Park H.-S."/>
            <person name="Perrone G."/>
            <person name="Piumi F."/>
            <person name="Punt P.J."/>
            <person name="Ram A.F."/>
            <person name="Ramon A."/>
            <person name="Rauscher S."/>
            <person name="Record E."/>
            <person name="Riano-Pachon D.M."/>
            <person name="Robert V."/>
            <person name="Roehrig J."/>
            <person name="Ruller R."/>
            <person name="Salamov A."/>
            <person name="Salih N.S."/>
            <person name="Samson R.A."/>
            <person name="Sandor E."/>
            <person name="Sanguinetti M."/>
            <person name="Schuetze T."/>
            <person name="Sepcic K."/>
            <person name="Shelest E."/>
            <person name="Sherlock G."/>
            <person name="Sophianopoulou V."/>
            <person name="Squina F.M."/>
            <person name="Sun H."/>
            <person name="Susca A."/>
            <person name="Todd R.B."/>
            <person name="Tsang A."/>
            <person name="Unkles S.E."/>
            <person name="van de Wiele N."/>
            <person name="van Rossen-Uffink D."/>
            <person name="Oliveira J.V."/>
            <person name="Vesth T.C."/>
            <person name="Visser J."/>
            <person name="Yu J.-H."/>
            <person name="Zhou M."/>
            <person name="Andersen M.R."/>
            <person name="Archer D.B."/>
            <person name="Baker S.E."/>
            <person name="Benoit I."/>
            <person name="Brakhage A.A."/>
            <person name="Braus G.H."/>
            <person name="Fischer R."/>
            <person name="Frisvad J.C."/>
            <person name="Goldman G.H."/>
            <person name="Houbraken J."/>
            <person name="Oakley B."/>
            <person name="Pocsi I."/>
            <person name="Scazzocchio C."/>
            <person name="Seiboth B."/>
            <person name="vanKuyk P.A."/>
            <person name="Wortman J."/>
            <person name="Dyer P.S."/>
            <person name="Grigoriev I.V."/>
        </authorList>
    </citation>
    <scope>NUCLEOTIDE SEQUENCE [LARGE SCALE GENOMIC DNA]</scope>
    <source>
        <strain evidence="2">CBS 506.65</strain>
    </source>
</reference>
<evidence type="ECO:0008006" key="3">
    <source>
        <dbReference type="Google" id="ProtNLM"/>
    </source>
</evidence>
<keyword evidence="2" id="KW-1185">Reference proteome</keyword>
<protein>
    <recommendedName>
        <fullName evidence="3">Glycosyl transferase family 8 C-terminal domain-containing protein</fullName>
    </recommendedName>
</protein>
<dbReference type="GO" id="GO:0016757">
    <property type="term" value="F:glycosyltransferase activity"/>
    <property type="evidence" value="ECO:0007669"/>
    <property type="project" value="InterPro"/>
</dbReference>
<accession>A0A1L9S896</accession>
<dbReference type="Gene3D" id="3.90.550.10">
    <property type="entry name" value="Spore Coat Polysaccharide Biosynthesis Protein SpsA, Chain A"/>
    <property type="match status" value="1"/>
</dbReference>